<organism evidence="1">
    <name type="scientific">Rhizophora mucronata</name>
    <name type="common">Asiatic mangrove</name>
    <dbReference type="NCBI Taxonomy" id="61149"/>
    <lineage>
        <taxon>Eukaryota</taxon>
        <taxon>Viridiplantae</taxon>
        <taxon>Streptophyta</taxon>
        <taxon>Embryophyta</taxon>
        <taxon>Tracheophyta</taxon>
        <taxon>Spermatophyta</taxon>
        <taxon>Magnoliopsida</taxon>
        <taxon>eudicotyledons</taxon>
        <taxon>Gunneridae</taxon>
        <taxon>Pentapetalae</taxon>
        <taxon>rosids</taxon>
        <taxon>fabids</taxon>
        <taxon>Malpighiales</taxon>
        <taxon>Rhizophoraceae</taxon>
        <taxon>Rhizophora</taxon>
    </lineage>
</organism>
<protein>
    <submittedName>
        <fullName evidence="1">Uncharacterized protein</fullName>
    </submittedName>
</protein>
<dbReference type="EMBL" id="GGEC01079118">
    <property type="protein sequence ID" value="MBX59602.1"/>
    <property type="molecule type" value="Transcribed_RNA"/>
</dbReference>
<name>A0A2P2PXZ7_RHIMU</name>
<sequence length="24" mass="2819">MLDFAWKLKGFPTLLITPTFLPRL</sequence>
<proteinExistence type="predicted"/>
<dbReference type="AlphaFoldDB" id="A0A2P2PXZ7"/>
<accession>A0A2P2PXZ7</accession>
<evidence type="ECO:0000313" key="1">
    <source>
        <dbReference type="EMBL" id="MBX59602.1"/>
    </source>
</evidence>
<reference evidence="1" key="1">
    <citation type="submission" date="2018-02" db="EMBL/GenBank/DDBJ databases">
        <title>Rhizophora mucronata_Transcriptome.</title>
        <authorList>
            <person name="Meera S.P."/>
            <person name="Sreeshan A."/>
            <person name="Augustine A."/>
        </authorList>
    </citation>
    <scope>NUCLEOTIDE SEQUENCE</scope>
    <source>
        <tissue evidence="1">Leaf</tissue>
    </source>
</reference>